<dbReference type="EMBL" id="CP159578">
    <property type="protein sequence ID" value="XCJ80633.1"/>
    <property type="molecule type" value="Genomic_DNA"/>
</dbReference>
<dbReference type="PIRSF" id="PIRSF003059">
    <property type="entry name" value="Sucrose_phosphorylase"/>
    <property type="match status" value="1"/>
</dbReference>
<feature type="domain" description="Glycosyl hydrolase family 13 catalytic" evidence="4">
    <location>
        <begin position="63"/>
        <end position="519"/>
    </location>
</feature>
<protein>
    <submittedName>
        <fullName evidence="5">Sugar phosphorylase</fullName>
    </submittedName>
</protein>
<dbReference type="Gene3D" id="3.20.20.80">
    <property type="entry name" value="Glycosidases"/>
    <property type="match status" value="1"/>
</dbReference>
<keyword evidence="1" id="KW-0328">Glycosyltransferase</keyword>
<evidence type="ECO:0000256" key="3">
    <source>
        <dbReference type="PIRSR" id="PIRSR003059-2"/>
    </source>
</evidence>
<dbReference type="Gene3D" id="3.90.400.10">
    <property type="entry name" value="Oligo-1,6-glucosidase, Domain 2"/>
    <property type="match status" value="1"/>
</dbReference>
<feature type="binding site" evidence="3">
    <location>
        <begin position="375"/>
        <end position="376"/>
    </location>
    <ligand>
        <name>substrate</name>
    </ligand>
</feature>
<accession>A0AB74UFK7</accession>
<dbReference type="Gene3D" id="2.60.40.1180">
    <property type="entry name" value="Golgi alpha-mannosidase II"/>
    <property type="match status" value="1"/>
</dbReference>
<evidence type="ECO:0000259" key="4">
    <source>
        <dbReference type="SMART" id="SM00642"/>
    </source>
</evidence>
<keyword evidence="2" id="KW-0808">Transferase</keyword>
<dbReference type="InterPro" id="IPR017853">
    <property type="entry name" value="GH"/>
</dbReference>
<dbReference type="SUPFAM" id="SSF51445">
    <property type="entry name" value="(Trans)glycosidases"/>
    <property type="match status" value="1"/>
</dbReference>
<dbReference type="InterPro" id="IPR006047">
    <property type="entry name" value="GH13_cat_dom"/>
</dbReference>
<gene>
    <name evidence="5" type="ORF">ABV408_05495</name>
</gene>
<dbReference type="InterPro" id="IPR045857">
    <property type="entry name" value="O16G_dom_2"/>
</dbReference>
<proteinExistence type="predicted"/>
<dbReference type="GO" id="GO:0005975">
    <property type="term" value="P:carbohydrate metabolic process"/>
    <property type="evidence" value="ECO:0007669"/>
    <property type="project" value="InterPro"/>
</dbReference>
<dbReference type="CDD" id="cd11356">
    <property type="entry name" value="AmyAc_Sucrose_phosphorylase-like_1"/>
    <property type="match status" value="1"/>
</dbReference>
<dbReference type="InterPro" id="IPR016377">
    <property type="entry name" value="Sucrose_GGa_phosphorylase-rel"/>
</dbReference>
<dbReference type="PANTHER" id="PTHR38784:SF1">
    <property type="entry name" value="SUCROSE PHOSPHORYLASE"/>
    <property type="match status" value="1"/>
</dbReference>
<dbReference type="PANTHER" id="PTHR38784">
    <property type="entry name" value="SUCROSE PHOSPHORYLASE"/>
    <property type="match status" value="1"/>
</dbReference>
<dbReference type="SMART" id="SM00642">
    <property type="entry name" value="Aamy"/>
    <property type="match status" value="1"/>
</dbReference>
<dbReference type="AlphaFoldDB" id="A0AB74UFK7"/>
<dbReference type="InterPro" id="IPR013780">
    <property type="entry name" value="Glyco_hydro_b"/>
</dbReference>
<evidence type="ECO:0000256" key="1">
    <source>
        <dbReference type="ARBA" id="ARBA00022676"/>
    </source>
</evidence>
<name>A0AB74UFK7_9GAMM</name>
<evidence type="ECO:0000313" key="5">
    <source>
        <dbReference type="EMBL" id="XCJ80633.1"/>
    </source>
</evidence>
<reference evidence="5" key="1">
    <citation type="submission" date="2024-06" db="EMBL/GenBank/DDBJ databases">
        <title>Complete genome of Salinicola endophyticus HNIBRBA4755.</title>
        <authorList>
            <person name="Shin S.Y."/>
            <person name="Kang H."/>
            <person name="Song J."/>
        </authorList>
    </citation>
    <scope>NUCLEOTIDE SEQUENCE</scope>
    <source>
        <strain evidence="5">HNIBRBA4755</strain>
    </source>
</reference>
<dbReference type="RefSeq" id="WP_353981455.1">
    <property type="nucleotide sequence ID" value="NZ_CP159578.1"/>
</dbReference>
<feature type="binding site" evidence="3">
    <location>
        <begin position="240"/>
        <end position="242"/>
    </location>
    <ligand>
        <name>substrate</name>
    </ligand>
</feature>
<evidence type="ECO:0000256" key="2">
    <source>
        <dbReference type="ARBA" id="ARBA00022679"/>
    </source>
</evidence>
<feature type="binding site" evidence="3">
    <location>
        <position position="147"/>
    </location>
    <ligand>
        <name>substrate</name>
    </ligand>
</feature>
<sequence>MPSRAANYPALSEDAFLARAGARLEEIYGQRRDEVLRRLTTLLAHHEGALDRQPRPTWSERDQILITYGDSLIDGERPPLDVLDDFLATRLNGVFSGLHILPFFPWSSDDGFSVIHYREVDPKLGDWQDIRRLAARSDLMVDLVINHVSRDSLWFTDYLAGTQPGRDYFIEMDPQTDLSQVTRPRSSPLLVPVSTRRGTRHLWATFSEDQIDLNFANPDVLLEFVGILLFYVQQGARIIRLDAIAYLWKEVGTRCIHLPQTHAVVRLLRAILDYVAPGTLLITETNVPHAENMSYFGLESTPVPTAGGDEPAAPGDAVENHPATPDEAHMIYQFTLPPLLLHTLTSGDASALAEWARSLPPLPPGCTYFNFTASHDGIGVRALEGLLPPHEVSRLLELMHRFGGYVSMKTNPDGSDSPYEINITYFDAMKGTRRGADAWQVERFLCSQNLMLALQGIPGVYLHSLTATLNDHEGVERSGRLRSINRHRWAKEELDELIDSRSTPTREAFTSLKRRLNIRASEPCFHPEAPQRVLDTGPGLFAIERGPLDSGRRLLAIYNISDKRQPLDIEALASGEWYDVLKDGKRWNPHPEEREILRPYRSLWLVQP</sequence>
<feature type="binding site" evidence="3">
    <location>
        <position position="109"/>
    </location>
    <ligand>
        <name>substrate</name>
    </ligand>
</feature>
<organism evidence="5">
    <name type="scientific">Salinicola endophyticus</name>
    <dbReference type="NCBI Taxonomy" id="1949083"/>
    <lineage>
        <taxon>Bacteria</taxon>
        <taxon>Pseudomonadati</taxon>
        <taxon>Pseudomonadota</taxon>
        <taxon>Gammaproteobacteria</taxon>
        <taxon>Oceanospirillales</taxon>
        <taxon>Halomonadaceae</taxon>
        <taxon>Salinicola</taxon>
    </lineage>
</organism>
<dbReference type="InterPro" id="IPR033746">
    <property type="entry name" value="GGa_phosphorylase"/>
</dbReference>
<feature type="binding site" evidence="3">
    <location>
        <position position="482"/>
    </location>
    <ligand>
        <name>substrate</name>
    </ligand>
</feature>
<dbReference type="GO" id="GO:0016757">
    <property type="term" value="F:glycosyltransferase activity"/>
    <property type="evidence" value="ECO:0007669"/>
    <property type="project" value="UniProtKB-KW"/>
</dbReference>
<dbReference type="Pfam" id="PF00128">
    <property type="entry name" value="Alpha-amylase"/>
    <property type="match status" value="1"/>
</dbReference>